<dbReference type="FunFam" id="2.40.110.10:FF:000002">
    <property type="entry name" value="Acyl-CoA dehydrogenase fadE12"/>
    <property type="match status" value="1"/>
</dbReference>
<dbReference type="FunFam" id="1.20.140.10:FF:000004">
    <property type="entry name" value="Acyl-CoA dehydrogenase FadE25"/>
    <property type="match status" value="1"/>
</dbReference>
<sequence length="384" mass="40771">MSQGELSVSVEELRELVRDFARREIAPHVRKWDETSFFPQEVFAKLGEMGLLGIMVPEKYGGAGLTYRHAIAAIEELAAVEPGIALSVAAHNSLCTGHILAYGSEAQKEKWLPRLATGKTMGAWALTEPESGSDAASLRTRARKVEGGWLLSGSKAFTTHASVAEVAVVMARSKDVPGPAGVSAFIVPLGSPGVVRGKKEDKLGMRTSDTASLILEDCFVGEEALIGAEGEGYSQAMAVLEGGRVGIAALGVGIARGALEAAVAYAKTRKQFNLPLTAFEAIRFKLADMATQLDAARLLTQKAAELKDQGLPCGRWASEAKLFASEVAVKAAEEAIQIHGGYGYTRDYPVEKLWRDAKLCTIGEGTSEIQRLIISKELIAGGGA</sequence>
<dbReference type="Pfam" id="PF02770">
    <property type="entry name" value="Acyl-CoA_dh_M"/>
    <property type="match status" value="1"/>
</dbReference>
<feature type="domain" description="Acyl-CoA oxidase/dehydrogenase middle" evidence="8">
    <location>
        <begin position="123"/>
        <end position="218"/>
    </location>
</feature>
<dbReference type="PANTHER" id="PTHR43884">
    <property type="entry name" value="ACYL-COA DEHYDROGENASE"/>
    <property type="match status" value="1"/>
</dbReference>
<accession>A0A062XRR3</accession>
<evidence type="ECO:0000256" key="2">
    <source>
        <dbReference type="ARBA" id="ARBA00009347"/>
    </source>
</evidence>
<dbReference type="PIRSF" id="PIRSF016578">
    <property type="entry name" value="HsaA"/>
    <property type="match status" value="1"/>
</dbReference>
<dbReference type="Gene3D" id="1.10.540.10">
    <property type="entry name" value="Acyl-CoA dehydrogenase/oxidase, N-terminal domain"/>
    <property type="match status" value="1"/>
</dbReference>
<evidence type="ECO:0000256" key="1">
    <source>
        <dbReference type="ARBA" id="ARBA00001974"/>
    </source>
</evidence>
<dbReference type="Gene3D" id="2.40.110.10">
    <property type="entry name" value="Butyryl-CoA Dehydrogenase, subunit A, domain 2"/>
    <property type="match status" value="1"/>
</dbReference>
<dbReference type="InterPro" id="IPR046373">
    <property type="entry name" value="Acyl-CoA_Oxase/DH_mid-dom_sf"/>
</dbReference>
<organism evidence="10 11">
    <name type="scientific">Thermoanaerobaculum aquaticum</name>
    <dbReference type="NCBI Taxonomy" id="1312852"/>
    <lineage>
        <taxon>Bacteria</taxon>
        <taxon>Pseudomonadati</taxon>
        <taxon>Acidobacteriota</taxon>
        <taxon>Thermoanaerobaculia</taxon>
        <taxon>Thermoanaerobaculales</taxon>
        <taxon>Thermoanaerobaculaceae</taxon>
        <taxon>Thermoanaerobaculum</taxon>
    </lineage>
</organism>
<dbReference type="PROSITE" id="PS00073">
    <property type="entry name" value="ACYL_COA_DH_2"/>
    <property type="match status" value="1"/>
</dbReference>
<evidence type="ECO:0000256" key="5">
    <source>
        <dbReference type="ARBA" id="ARBA00023002"/>
    </source>
</evidence>
<dbReference type="EMBL" id="JMFG01000020">
    <property type="protein sequence ID" value="KDA53503.1"/>
    <property type="molecule type" value="Genomic_DNA"/>
</dbReference>
<dbReference type="SUPFAM" id="SSF47203">
    <property type="entry name" value="Acyl-CoA dehydrogenase C-terminal domain-like"/>
    <property type="match status" value="1"/>
</dbReference>
<keyword evidence="3 6" id="KW-0285">Flavoprotein</keyword>
<dbReference type="InterPro" id="IPR013786">
    <property type="entry name" value="AcylCoA_DH/ox_N"/>
</dbReference>
<dbReference type="InterPro" id="IPR009075">
    <property type="entry name" value="AcylCo_DH/oxidase_C"/>
</dbReference>
<evidence type="ECO:0000259" key="7">
    <source>
        <dbReference type="Pfam" id="PF00441"/>
    </source>
</evidence>
<keyword evidence="5 6" id="KW-0560">Oxidoreductase</keyword>
<dbReference type="AlphaFoldDB" id="A0A062XRR3"/>
<dbReference type="PANTHER" id="PTHR43884:SF12">
    <property type="entry name" value="ISOVALERYL-COA DEHYDROGENASE, MITOCHONDRIAL-RELATED"/>
    <property type="match status" value="1"/>
</dbReference>
<name>A0A062XRR3_9BACT</name>
<dbReference type="InterPro" id="IPR009100">
    <property type="entry name" value="AcylCoA_DH/oxidase_NM_dom_sf"/>
</dbReference>
<dbReference type="GO" id="GO:0003995">
    <property type="term" value="F:acyl-CoA dehydrogenase activity"/>
    <property type="evidence" value="ECO:0007669"/>
    <property type="project" value="InterPro"/>
</dbReference>
<comment type="caution">
    <text evidence="10">The sequence shown here is derived from an EMBL/GenBank/DDBJ whole genome shotgun (WGS) entry which is preliminary data.</text>
</comment>
<dbReference type="InterPro" id="IPR006091">
    <property type="entry name" value="Acyl-CoA_Oxase/DH_mid-dom"/>
</dbReference>
<evidence type="ECO:0000313" key="10">
    <source>
        <dbReference type="EMBL" id="KDA53503.1"/>
    </source>
</evidence>
<evidence type="ECO:0000256" key="6">
    <source>
        <dbReference type="RuleBase" id="RU362125"/>
    </source>
</evidence>
<comment type="similarity">
    <text evidence="2 6">Belongs to the acyl-CoA dehydrogenase family.</text>
</comment>
<dbReference type="Proteomes" id="UP000027284">
    <property type="component" value="Unassembled WGS sequence"/>
</dbReference>
<comment type="cofactor">
    <cofactor evidence="1 6">
        <name>FAD</name>
        <dbReference type="ChEBI" id="CHEBI:57692"/>
    </cofactor>
</comment>
<dbReference type="PROSITE" id="PS00072">
    <property type="entry name" value="ACYL_COA_DH_1"/>
    <property type="match status" value="1"/>
</dbReference>
<reference evidence="10 11" key="1">
    <citation type="submission" date="2014-04" db="EMBL/GenBank/DDBJ databases">
        <title>The Genome Sequence of Thermoanaerobaculum aquaticum MP-01, The First Cultivated Group 23 Acidobacterium.</title>
        <authorList>
            <person name="Stamps B.W."/>
            <person name="Losey N.A."/>
            <person name="Lawson P.A."/>
            <person name="Stevenson B.S."/>
        </authorList>
    </citation>
    <scope>NUCLEOTIDE SEQUENCE [LARGE SCALE GENOMIC DNA]</scope>
    <source>
        <strain evidence="10 11">MP-01</strain>
    </source>
</reference>
<dbReference type="Pfam" id="PF00441">
    <property type="entry name" value="Acyl-CoA_dh_1"/>
    <property type="match status" value="1"/>
</dbReference>
<dbReference type="InterPro" id="IPR006089">
    <property type="entry name" value="Acyl-CoA_DH_CS"/>
</dbReference>
<dbReference type="InterPro" id="IPR037069">
    <property type="entry name" value="AcylCoA_DH/ox_N_sf"/>
</dbReference>
<dbReference type="SUPFAM" id="SSF56645">
    <property type="entry name" value="Acyl-CoA dehydrogenase NM domain-like"/>
    <property type="match status" value="1"/>
</dbReference>
<protein>
    <submittedName>
        <fullName evidence="10">Acyl-CoA dehydrogenase</fullName>
    </submittedName>
</protein>
<evidence type="ECO:0000313" key="11">
    <source>
        <dbReference type="Proteomes" id="UP000027284"/>
    </source>
</evidence>
<dbReference type="RefSeq" id="WP_038049316.1">
    <property type="nucleotide sequence ID" value="NZ_JMFG01000020.1"/>
</dbReference>
<dbReference type="InterPro" id="IPR036250">
    <property type="entry name" value="AcylCo_DH-like_C"/>
</dbReference>
<evidence type="ECO:0000256" key="3">
    <source>
        <dbReference type="ARBA" id="ARBA00022630"/>
    </source>
</evidence>
<keyword evidence="4 6" id="KW-0274">FAD</keyword>
<gene>
    <name evidence="10" type="ORF">EG19_04660</name>
</gene>
<dbReference type="GO" id="GO:0050660">
    <property type="term" value="F:flavin adenine dinucleotide binding"/>
    <property type="evidence" value="ECO:0007669"/>
    <property type="project" value="InterPro"/>
</dbReference>
<feature type="domain" description="Acyl-CoA dehydrogenase/oxidase C-terminal" evidence="7">
    <location>
        <begin position="230"/>
        <end position="378"/>
    </location>
</feature>
<feature type="domain" description="Acyl-CoA dehydrogenase/oxidase N-terminal" evidence="9">
    <location>
        <begin position="11"/>
        <end position="119"/>
    </location>
</feature>
<keyword evidence="11" id="KW-1185">Reference proteome</keyword>
<dbReference type="STRING" id="1312852.EG19_04660"/>
<dbReference type="Pfam" id="PF02771">
    <property type="entry name" value="Acyl-CoA_dh_N"/>
    <property type="match status" value="1"/>
</dbReference>
<dbReference type="Gene3D" id="1.20.140.10">
    <property type="entry name" value="Butyryl-CoA Dehydrogenase, subunit A, domain 3"/>
    <property type="match status" value="1"/>
</dbReference>
<proteinExistence type="inferred from homology"/>
<dbReference type="FunFam" id="1.10.540.10:FF:000002">
    <property type="entry name" value="Acyl-CoA dehydrogenase FadE19"/>
    <property type="match status" value="1"/>
</dbReference>
<evidence type="ECO:0000259" key="8">
    <source>
        <dbReference type="Pfam" id="PF02770"/>
    </source>
</evidence>
<evidence type="ECO:0000259" key="9">
    <source>
        <dbReference type="Pfam" id="PF02771"/>
    </source>
</evidence>
<evidence type="ECO:0000256" key="4">
    <source>
        <dbReference type="ARBA" id="ARBA00022827"/>
    </source>
</evidence>
<dbReference type="OrthoDB" id="105706at2"/>